<dbReference type="EC" id="6.1.1.10" evidence="1"/>
<dbReference type="Pfam" id="PF00133">
    <property type="entry name" value="tRNA-synt_1"/>
    <property type="match status" value="1"/>
</dbReference>
<dbReference type="InterPro" id="IPR033911">
    <property type="entry name" value="MetRS_core"/>
</dbReference>
<evidence type="ECO:0000259" key="8">
    <source>
        <dbReference type="Pfam" id="PF00133"/>
    </source>
</evidence>
<evidence type="ECO:0000256" key="2">
    <source>
        <dbReference type="ARBA" id="ARBA00022598"/>
    </source>
</evidence>
<dbReference type="InterPro" id="IPR015413">
    <property type="entry name" value="Methionyl/Leucyl_tRNA_Synth"/>
</dbReference>
<evidence type="ECO:0000313" key="10">
    <source>
        <dbReference type="EMBL" id="OGE01821.1"/>
    </source>
</evidence>
<dbReference type="Gene3D" id="1.10.730.10">
    <property type="entry name" value="Isoleucyl-tRNA Synthetase, Domain 1"/>
    <property type="match status" value="1"/>
</dbReference>
<dbReference type="AlphaFoldDB" id="A0A1F5HCF7"/>
<name>A0A1F5HCF7_9BACT</name>
<dbReference type="Pfam" id="PF09334">
    <property type="entry name" value="tRNA-synt_1g"/>
    <property type="match status" value="1"/>
</dbReference>
<dbReference type="Gene3D" id="3.40.50.620">
    <property type="entry name" value="HUPs"/>
    <property type="match status" value="1"/>
</dbReference>
<evidence type="ECO:0000256" key="4">
    <source>
        <dbReference type="ARBA" id="ARBA00022840"/>
    </source>
</evidence>
<dbReference type="EMBL" id="MFCA01000025">
    <property type="protein sequence ID" value="OGE01821.1"/>
    <property type="molecule type" value="Genomic_DNA"/>
</dbReference>
<keyword evidence="2 7" id="KW-0436">Ligase</keyword>
<accession>A0A1F5HCF7</accession>
<dbReference type="GO" id="GO:0005524">
    <property type="term" value="F:ATP binding"/>
    <property type="evidence" value="ECO:0007669"/>
    <property type="project" value="UniProtKB-KW"/>
</dbReference>
<evidence type="ECO:0000256" key="6">
    <source>
        <dbReference type="ARBA" id="ARBA00023146"/>
    </source>
</evidence>
<dbReference type="PANTHER" id="PTHR43326">
    <property type="entry name" value="METHIONYL-TRNA SYNTHETASE"/>
    <property type="match status" value="1"/>
</dbReference>
<dbReference type="GO" id="GO:0006431">
    <property type="term" value="P:methionyl-tRNA aminoacylation"/>
    <property type="evidence" value="ECO:0007669"/>
    <property type="project" value="InterPro"/>
</dbReference>
<dbReference type="InterPro" id="IPR002300">
    <property type="entry name" value="aa-tRNA-synth_Ia"/>
</dbReference>
<keyword evidence="4 7" id="KW-0067">ATP-binding</keyword>
<feature type="domain" description="Methionyl/Leucyl tRNA synthetase" evidence="9">
    <location>
        <begin position="134"/>
        <end position="384"/>
    </location>
</feature>
<proteinExistence type="inferred from homology"/>
<evidence type="ECO:0000256" key="1">
    <source>
        <dbReference type="ARBA" id="ARBA00012838"/>
    </source>
</evidence>
<evidence type="ECO:0000313" key="11">
    <source>
        <dbReference type="Proteomes" id="UP000176751"/>
    </source>
</evidence>
<dbReference type="SUPFAM" id="SSF47323">
    <property type="entry name" value="Anticodon-binding domain of a subclass of class I aminoacyl-tRNA synthetases"/>
    <property type="match status" value="1"/>
</dbReference>
<reference evidence="10 11" key="1">
    <citation type="journal article" date="2016" name="Nat. Commun.">
        <title>Thousands of microbial genomes shed light on interconnected biogeochemical processes in an aquifer system.</title>
        <authorList>
            <person name="Anantharaman K."/>
            <person name="Brown C.T."/>
            <person name="Hug L.A."/>
            <person name="Sharon I."/>
            <person name="Castelle C.J."/>
            <person name="Probst A.J."/>
            <person name="Thomas B.C."/>
            <person name="Singh A."/>
            <person name="Wilkins M.J."/>
            <person name="Karaoz U."/>
            <person name="Brodie E.L."/>
            <person name="Williams K.H."/>
            <person name="Hubbard S.S."/>
            <person name="Banfield J.F."/>
        </authorList>
    </citation>
    <scope>NUCLEOTIDE SEQUENCE [LARGE SCALE GENOMIC DNA]</scope>
</reference>
<dbReference type="InterPro" id="IPR023457">
    <property type="entry name" value="Met-tRNA_synth_2"/>
</dbReference>
<keyword evidence="6 7" id="KW-0030">Aminoacyl-tRNA synthetase</keyword>
<protein>
    <recommendedName>
        <fullName evidence="1">methionine--tRNA ligase</fullName>
        <ecNumber evidence="1">6.1.1.10</ecNumber>
    </recommendedName>
</protein>
<gene>
    <name evidence="10" type="ORF">A2196_02960</name>
</gene>
<dbReference type="PRINTS" id="PR01041">
    <property type="entry name" value="TRNASYNTHMET"/>
</dbReference>
<dbReference type="InterPro" id="IPR009080">
    <property type="entry name" value="tRNAsynth_Ia_anticodon-bd"/>
</dbReference>
<dbReference type="STRING" id="1797737.A2196_02960"/>
<comment type="caution">
    <text evidence="10">The sequence shown here is derived from an EMBL/GenBank/DDBJ whole genome shotgun (WGS) entry which is preliminary data.</text>
</comment>
<dbReference type="CDD" id="cd00814">
    <property type="entry name" value="MetRS_core"/>
    <property type="match status" value="1"/>
</dbReference>
<dbReference type="InterPro" id="IPR014729">
    <property type="entry name" value="Rossmann-like_a/b/a_fold"/>
</dbReference>
<keyword evidence="3 7" id="KW-0547">Nucleotide-binding</keyword>
<sequence>MVKRIYITTAIPYVNAAPHIGFALEAVQADCLARFYRAIGYDVYFSTGTDENSLKNVQAAEAEGIPVQKLVDKYAKQFEHLKGALNLSWDVFIRTSNQTHFVGAQKLWSLCNKDIYKKKYRGLYCVGCELFYSPGELIDGKCPEHQTIPEEVEEENYFFALSKYQEYLEKLIATDKLRITPISRKNEVLSFIKRGLEDFSISRSVARSRGWGVPVPGDQSQVQYVWFDALTNYLTALGFGNDETLYKKYWADSPRSTPGVSLVTSRHTPGVNKDRVTRLHVIGKGIIRFHAIYWPAMLASAGLPLPNEEFVHGYITVEGQKISKSLGNVIDPFELTEKFEVDPVRYFLLREIPAWGDGDFSIIRFKELYNGELANGLGNLVARVARLCADVNLNLPSKKNFKFKKVVSDNLKNFRFDLALLSLWDDISSLDKKINEEKPWELEGKTLKKAISPIAQQIREVAFNLSPFLPETSEKIIEHFTGTVKQQAPLFPRLH</sequence>
<dbReference type="Proteomes" id="UP000176751">
    <property type="component" value="Unassembled WGS sequence"/>
</dbReference>
<dbReference type="PANTHER" id="PTHR43326:SF1">
    <property type="entry name" value="METHIONINE--TRNA LIGASE, MITOCHONDRIAL"/>
    <property type="match status" value="1"/>
</dbReference>
<organism evidence="10 11">
    <name type="scientific">Candidatus Curtissbacteria bacterium RIFOXYA1_FULL_41_14</name>
    <dbReference type="NCBI Taxonomy" id="1797737"/>
    <lineage>
        <taxon>Bacteria</taxon>
        <taxon>Candidatus Curtissiibacteriota</taxon>
    </lineage>
</organism>
<keyword evidence="5 7" id="KW-0648">Protein biosynthesis</keyword>
<evidence type="ECO:0000256" key="7">
    <source>
        <dbReference type="RuleBase" id="RU363039"/>
    </source>
</evidence>
<dbReference type="SUPFAM" id="SSF52374">
    <property type="entry name" value="Nucleotidylyl transferase"/>
    <property type="match status" value="1"/>
</dbReference>
<dbReference type="FunFam" id="2.170.220.10:FF:000003">
    <property type="entry name" value="Methionine--tRNA ligase"/>
    <property type="match status" value="1"/>
</dbReference>
<evidence type="ECO:0000256" key="5">
    <source>
        <dbReference type="ARBA" id="ARBA00022917"/>
    </source>
</evidence>
<evidence type="ECO:0000256" key="3">
    <source>
        <dbReference type="ARBA" id="ARBA00022741"/>
    </source>
</evidence>
<evidence type="ECO:0000259" key="9">
    <source>
        <dbReference type="Pfam" id="PF09334"/>
    </source>
</evidence>
<dbReference type="Gene3D" id="2.170.220.10">
    <property type="match status" value="1"/>
</dbReference>
<comment type="similarity">
    <text evidence="7">Belongs to the class-I aminoacyl-tRNA synthetase family.</text>
</comment>
<feature type="domain" description="Aminoacyl-tRNA synthetase class Ia" evidence="8">
    <location>
        <begin position="7"/>
        <end position="74"/>
    </location>
</feature>
<dbReference type="GO" id="GO:0004825">
    <property type="term" value="F:methionine-tRNA ligase activity"/>
    <property type="evidence" value="ECO:0007669"/>
    <property type="project" value="UniProtKB-EC"/>
</dbReference>